<protein>
    <submittedName>
        <fullName evidence="2">Uncharacterized protein</fullName>
    </submittedName>
</protein>
<proteinExistence type="predicted"/>
<evidence type="ECO:0000256" key="1">
    <source>
        <dbReference type="SAM" id="MobiDB-lite"/>
    </source>
</evidence>
<dbReference type="KEGG" id="asui:ASUIS_0837"/>
<dbReference type="EMBL" id="CP032100">
    <property type="protein sequence ID" value="AXX89328.1"/>
    <property type="molecule type" value="Genomic_DNA"/>
</dbReference>
<accession>A0AAD0SR37</accession>
<sequence length="284" mass="33541">MSKYYVMMPTGYVEKLQQDGKRDKARAFLEYFLDMHNDNINSFRFYQQSWGLRSSSTPVVWIKEFKEEISKFFTFWELKNSSHYSAISKTIEQKSNTKENQIEHQKEDTSPINSDNLKDESNTKENQIEHQSNEDTKNSNINNINADSNESADQNPSSKKNSYSANFEILWNRYDKKTSNKNRSQSIYLKRWKNTDIKIIMEAIDKYKAAIDLTYQKDFDGFLNGVIDTYVPRRAWVIDSKQNRHLGWFYDNENKFISDSLVPLKLESSYIAEYIANKRFGYVA</sequence>
<dbReference type="Proteomes" id="UP000263040">
    <property type="component" value="Chromosome"/>
</dbReference>
<evidence type="ECO:0000313" key="3">
    <source>
        <dbReference type="Proteomes" id="UP000263040"/>
    </source>
</evidence>
<organism evidence="2 3">
    <name type="scientific">Arcobacter suis CECT 7833</name>
    <dbReference type="NCBI Taxonomy" id="663365"/>
    <lineage>
        <taxon>Bacteria</taxon>
        <taxon>Pseudomonadati</taxon>
        <taxon>Campylobacterota</taxon>
        <taxon>Epsilonproteobacteria</taxon>
        <taxon>Campylobacterales</taxon>
        <taxon>Arcobacteraceae</taxon>
        <taxon>Arcobacter</taxon>
    </lineage>
</organism>
<evidence type="ECO:0000313" key="2">
    <source>
        <dbReference type="EMBL" id="AXX89328.1"/>
    </source>
</evidence>
<feature type="region of interest" description="Disordered" evidence="1">
    <location>
        <begin position="95"/>
        <end position="161"/>
    </location>
</feature>
<feature type="compositionally biased region" description="Low complexity" evidence="1">
    <location>
        <begin position="138"/>
        <end position="152"/>
    </location>
</feature>
<dbReference type="AlphaFoldDB" id="A0AAD0SR37"/>
<reference evidence="2 3" key="1">
    <citation type="submission" date="2018-08" db="EMBL/GenBank/DDBJ databases">
        <title>Complete genome of the Arcobacter suis type strain LMG 26152.</title>
        <authorList>
            <person name="Miller W.G."/>
            <person name="Yee E."/>
            <person name="Bono J.L."/>
        </authorList>
    </citation>
    <scope>NUCLEOTIDE SEQUENCE [LARGE SCALE GENOMIC DNA]</scope>
    <source>
        <strain evidence="2 3">CECT 7833</strain>
    </source>
</reference>
<dbReference type="RefSeq" id="WP_118885883.1">
    <property type="nucleotide sequence ID" value="NZ_CP032100.1"/>
</dbReference>
<gene>
    <name evidence="2" type="ORF">ASUIS_0837</name>
</gene>
<name>A0AAD0SR37_9BACT</name>
<keyword evidence="3" id="KW-1185">Reference proteome</keyword>
<feature type="compositionally biased region" description="Basic and acidic residues" evidence="1">
    <location>
        <begin position="116"/>
        <end position="137"/>
    </location>
</feature>
<feature type="compositionally biased region" description="Basic and acidic residues" evidence="1">
    <location>
        <begin position="95"/>
        <end position="109"/>
    </location>
</feature>